<name>A0ABQ1JUK7_9GAMM</name>
<dbReference type="RefSeq" id="WP_188740979.1">
    <property type="nucleotide sequence ID" value="NZ_BMII01000048.1"/>
</dbReference>
<comment type="caution">
    <text evidence="2">The sequence shown here is derived from an EMBL/GenBank/DDBJ whole genome shotgun (WGS) entry which is preliminary data.</text>
</comment>
<sequence>MALSDIWGIGGKLSKRLEAIGYKTAWDLSKANPQEIRKGFSILVENTVRELRGEVRLSWDDHRPAKKEIYSSRSFGERVTCKDELRRSLIGHAEAVARKLRKQGSLTKALTVFASNSPHDDDRVYSKQIVVKMEVPSCDSRLISNRVSQALEKIYKPGVRFYKSGVLGIFPSKVT</sequence>
<feature type="domain" description="DNA polymerase Y-family little finger" evidence="1">
    <location>
        <begin position="66"/>
        <end position="160"/>
    </location>
</feature>
<dbReference type="InterPro" id="IPR017961">
    <property type="entry name" value="DNA_pol_Y-fam_little_finger"/>
</dbReference>
<reference evidence="3" key="1">
    <citation type="journal article" date="2019" name="Int. J. Syst. Evol. Microbiol.">
        <title>The Global Catalogue of Microorganisms (GCM) 10K type strain sequencing project: providing services to taxonomists for standard genome sequencing and annotation.</title>
        <authorList>
            <consortium name="The Broad Institute Genomics Platform"/>
            <consortium name="The Broad Institute Genome Sequencing Center for Infectious Disease"/>
            <person name="Wu L."/>
            <person name="Ma J."/>
        </authorList>
    </citation>
    <scope>NUCLEOTIDE SEQUENCE [LARGE SCALE GENOMIC DNA]</scope>
    <source>
        <strain evidence="3">CGMCC 1.15339</strain>
    </source>
</reference>
<organism evidence="2 3">
    <name type="scientific">Shewanella inventionis</name>
    <dbReference type="NCBI Taxonomy" id="1738770"/>
    <lineage>
        <taxon>Bacteria</taxon>
        <taxon>Pseudomonadati</taxon>
        <taxon>Pseudomonadota</taxon>
        <taxon>Gammaproteobacteria</taxon>
        <taxon>Alteromonadales</taxon>
        <taxon>Shewanellaceae</taxon>
        <taxon>Shewanella</taxon>
    </lineage>
</organism>
<dbReference type="Pfam" id="PF11799">
    <property type="entry name" value="IMS_C"/>
    <property type="match status" value="1"/>
</dbReference>
<dbReference type="EMBL" id="BMII01000048">
    <property type="protein sequence ID" value="GGB74926.1"/>
    <property type="molecule type" value="Genomic_DNA"/>
</dbReference>
<evidence type="ECO:0000259" key="1">
    <source>
        <dbReference type="Pfam" id="PF11799"/>
    </source>
</evidence>
<dbReference type="Proteomes" id="UP000617555">
    <property type="component" value="Unassembled WGS sequence"/>
</dbReference>
<evidence type="ECO:0000313" key="2">
    <source>
        <dbReference type="EMBL" id="GGB74926.1"/>
    </source>
</evidence>
<evidence type="ECO:0000313" key="3">
    <source>
        <dbReference type="Proteomes" id="UP000617555"/>
    </source>
</evidence>
<dbReference type="SUPFAM" id="SSF56672">
    <property type="entry name" value="DNA/RNA polymerases"/>
    <property type="match status" value="1"/>
</dbReference>
<gene>
    <name evidence="2" type="ORF">GCM10011607_39130</name>
</gene>
<keyword evidence="3" id="KW-1185">Reference proteome</keyword>
<accession>A0ABQ1JUK7</accession>
<dbReference type="InterPro" id="IPR043502">
    <property type="entry name" value="DNA/RNA_pol_sf"/>
</dbReference>
<proteinExistence type="predicted"/>
<dbReference type="Gene3D" id="1.10.150.20">
    <property type="entry name" value="5' to 3' exonuclease, C-terminal subdomain"/>
    <property type="match status" value="1"/>
</dbReference>
<protein>
    <recommendedName>
        <fullName evidence="1">DNA polymerase Y-family little finger domain-containing protein</fullName>
    </recommendedName>
</protein>